<dbReference type="CDD" id="cd03187">
    <property type="entry name" value="GST_C_Phi"/>
    <property type="match status" value="1"/>
</dbReference>
<dbReference type="EMBL" id="JAJJMA010173144">
    <property type="protein sequence ID" value="MCL7036880.1"/>
    <property type="molecule type" value="Genomic_DNA"/>
</dbReference>
<dbReference type="Pfam" id="PF02798">
    <property type="entry name" value="GST_N"/>
    <property type="match status" value="1"/>
</dbReference>
<dbReference type="PROSITE" id="PS50405">
    <property type="entry name" value="GST_CTER"/>
    <property type="match status" value="1"/>
</dbReference>
<dbReference type="InterPro" id="IPR010987">
    <property type="entry name" value="Glutathione-S-Trfase_C-like"/>
</dbReference>
<dbReference type="InterPro" id="IPR040079">
    <property type="entry name" value="Glutathione_S-Trfase"/>
</dbReference>
<protein>
    <recommendedName>
        <fullName evidence="2">glutathione transferase</fullName>
        <ecNumber evidence="2">2.5.1.18</ecNumber>
    </recommendedName>
</protein>
<evidence type="ECO:0000256" key="2">
    <source>
        <dbReference type="ARBA" id="ARBA00012452"/>
    </source>
</evidence>
<dbReference type="InterPro" id="IPR036249">
    <property type="entry name" value="Thioredoxin-like_sf"/>
</dbReference>
<dbReference type="PANTHER" id="PTHR43900">
    <property type="entry name" value="GLUTATHIONE S-TRANSFERASE RHO"/>
    <property type="match status" value="1"/>
</dbReference>
<evidence type="ECO:0000256" key="1">
    <source>
        <dbReference type="ARBA" id="ARBA00010128"/>
    </source>
</evidence>
<name>A0AA41SKV8_PAPNU</name>
<dbReference type="GO" id="GO:0006749">
    <property type="term" value="P:glutathione metabolic process"/>
    <property type="evidence" value="ECO:0007669"/>
    <property type="project" value="TreeGrafter"/>
</dbReference>
<evidence type="ECO:0000259" key="5">
    <source>
        <dbReference type="PROSITE" id="PS50404"/>
    </source>
</evidence>
<dbReference type="PANTHER" id="PTHR43900:SF3">
    <property type="entry name" value="GLUTATHIONE S-TRANSFERASE RHO"/>
    <property type="match status" value="1"/>
</dbReference>
<dbReference type="SFLD" id="SFLDG01154">
    <property type="entry name" value="Main.5:_Phi-like"/>
    <property type="match status" value="1"/>
</dbReference>
<dbReference type="AlphaFoldDB" id="A0AA41SKV8"/>
<dbReference type="InterPro" id="IPR034347">
    <property type="entry name" value="GST_Phi_C"/>
</dbReference>
<gene>
    <name evidence="7" type="ORF">MKW94_028219</name>
</gene>
<sequence length="218" mass="24246">MGVKLYGIPLSTPTACVMTCLAEKDIEYELVPINLSKGEHKTPTHLAKNPFGKIPVLEDGSVTLFESRAITAYISHKYQSGTDLFRHDNVEEAAMVGVWVEVESQQFNPPADTIIYNLLVKPFIGQTTDQSAVDASVVKLGLVLDVYEARLSNSKYLACDSFTLADLHHIPYIHYLFKTPHADLITSRAHVNAWWEDISARPSFVKVAEQVDAFIPKA</sequence>
<evidence type="ECO:0000313" key="8">
    <source>
        <dbReference type="Proteomes" id="UP001177140"/>
    </source>
</evidence>
<dbReference type="InterPro" id="IPR036282">
    <property type="entry name" value="Glutathione-S-Trfase_C_sf"/>
</dbReference>
<dbReference type="FunFam" id="3.40.30.10:FF:000016">
    <property type="entry name" value="Glutathione S-transferase F2"/>
    <property type="match status" value="1"/>
</dbReference>
<evidence type="ECO:0000313" key="7">
    <source>
        <dbReference type="EMBL" id="MCL7036880.1"/>
    </source>
</evidence>
<dbReference type="GO" id="GO:0043295">
    <property type="term" value="F:glutathione binding"/>
    <property type="evidence" value="ECO:0007669"/>
    <property type="project" value="TreeGrafter"/>
</dbReference>
<proteinExistence type="inferred from homology"/>
<reference evidence="7" key="1">
    <citation type="submission" date="2022-03" db="EMBL/GenBank/DDBJ databases">
        <title>A functionally conserved STORR gene fusion in Papaver species that diverged 16.8 million years ago.</title>
        <authorList>
            <person name="Catania T."/>
        </authorList>
    </citation>
    <scope>NUCLEOTIDE SEQUENCE</scope>
    <source>
        <strain evidence="7">S-191538</strain>
    </source>
</reference>
<feature type="domain" description="GST N-terminal" evidence="5">
    <location>
        <begin position="1"/>
        <end position="82"/>
    </location>
</feature>
<comment type="caution">
    <text evidence="7">The sequence shown here is derived from an EMBL/GenBank/DDBJ whole genome shotgun (WGS) entry which is preliminary data.</text>
</comment>
<dbReference type="EC" id="2.5.1.18" evidence="2"/>
<organism evidence="7 8">
    <name type="scientific">Papaver nudicaule</name>
    <name type="common">Iceland poppy</name>
    <dbReference type="NCBI Taxonomy" id="74823"/>
    <lineage>
        <taxon>Eukaryota</taxon>
        <taxon>Viridiplantae</taxon>
        <taxon>Streptophyta</taxon>
        <taxon>Embryophyta</taxon>
        <taxon>Tracheophyta</taxon>
        <taxon>Spermatophyta</taxon>
        <taxon>Magnoliopsida</taxon>
        <taxon>Ranunculales</taxon>
        <taxon>Papaveraceae</taxon>
        <taxon>Papaveroideae</taxon>
        <taxon>Papaver</taxon>
    </lineage>
</organism>
<dbReference type="SUPFAM" id="SSF47616">
    <property type="entry name" value="GST C-terminal domain-like"/>
    <property type="match status" value="1"/>
</dbReference>
<dbReference type="CDD" id="cd03053">
    <property type="entry name" value="GST_N_Phi"/>
    <property type="match status" value="1"/>
</dbReference>
<dbReference type="SFLD" id="SFLDS00019">
    <property type="entry name" value="Glutathione_Transferase_(cytos"/>
    <property type="match status" value="1"/>
</dbReference>
<dbReference type="InterPro" id="IPR004046">
    <property type="entry name" value="GST_C"/>
</dbReference>
<dbReference type="SFLD" id="SFLDG00358">
    <property type="entry name" value="Main_(cytGST)"/>
    <property type="match status" value="1"/>
</dbReference>
<dbReference type="PROSITE" id="PS50404">
    <property type="entry name" value="GST_NTER"/>
    <property type="match status" value="1"/>
</dbReference>
<evidence type="ECO:0000256" key="3">
    <source>
        <dbReference type="ARBA" id="ARBA00022679"/>
    </source>
</evidence>
<keyword evidence="3" id="KW-0808">Transferase</keyword>
<dbReference type="SUPFAM" id="SSF52833">
    <property type="entry name" value="Thioredoxin-like"/>
    <property type="match status" value="1"/>
</dbReference>
<dbReference type="GO" id="GO:0004364">
    <property type="term" value="F:glutathione transferase activity"/>
    <property type="evidence" value="ECO:0007669"/>
    <property type="project" value="UniProtKB-EC"/>
</dbReference>
<dbReference type="FunFam" id="1.20.1050.10:FF:000004">
    <property type="entry name" value="Glutathione S-transferase F2"/>
    <property type="match status" value="1"/>
</dbReference>
<comment type="similarity">
    <text evidence="1">Belongs to the GST superfamily. Phi family.</text>
</comment>
<dbReference type="Proteomes" id="UP001177140">
    <property type="component" value="Unassembled WGS sequence"/>
</dbReference>
<dbReference type="Gene3D" id="3.40.30.10">
    <property type="entry name" value="Glutaredoxin"/>
    <property type="match status" value="1"/>
</dbReference>
<accession>A0AA41SKV8</accession>
<feature type="domain" description="GST C-terminal" evidence="6">
    <location>
        <begin position="89"/>
        <end position="218"/>
    </location>
</feature>
<dbReference type="Gene3D" id="1.20.1050.10">
    <property type="match status" value="1"/>
</dbReference>
<keyword evidence="8" id="KW-1185">Reference proteome</keyword>
<dbReference type="GO" id="GO:0005737">
    <property type="term" value="C:cytoplasm"/>
    <property type="evidence" value="ECO:0007669"/>
    <property type="project" value="TreeGrafter"/>
</dbReference>
<evidence type="ECO:0000256" key="4">
    <source>
        <dbReference type="ARBA" id="ARBA00047960"/>
    </source>
</evidence>
<dbReference type="GO" id="GO:0009636">
    <property type="term" value="P:response to toxic substance"/>
    <property type="evidence" value="ECO:0007669"/>
    <property type="project" value="UniProtKB-ARBA"/>
</dbReference>
<comment type="catalytic activity">
    <reaction evidence="4">
        <text>RX + glutathione = an S-substituted glutathione + a halide anion + H(+)</text>
        <dbReference type="Rhea" id="RHEA:16437"/>
        <dbReference type="ChEBI" id="CHEBI:15378"/>
        <dbReference type="ChEBI" id="CHEBI:16042"/>
        <dbReference type="ChEBI" id="CHEBI:17792"/>
        <dbReference type="ChEBI" id="CHEBI:57925"/>
        <dbReference type="ChEBI" id="CHEBI:90779"/>
        <dbReference type="EC" id="2.5.1.18"/>
    </reaction>
</comment>
<dbReference type="InterPro" id="IPR004045">
    <property type="entry name" value="Glutathione_S-Trfase_N"/>
</dbReference>
<dbReference type="Pfam" id="PF00043">
    <property type="entry name" value="GST_C"/>
    <property type="match status" value="1"/>
</dbReference>
<evidence type="ECO:0000259" key="6">
    <source>
        <dbReference type="PROSITE" id="PS50405"/>
    </source>
</evidence>